<keyword evidence="1" id="KW-0811">Translocation</keyword>
<reference evidence="4" key="1">
    <citation type="submission" date="2014-07" db="EMBL/GenBank/DDBJ databases">
        <authorList>
            <person name="Martin A.A"/>
            <person name="De Silva N."/>
        </authorList>
    </citation>
    <scope>NUCLEOTIDE SEQUENCE</scope>
</reference>
<keyword evidence="1" id="KW-0472">Membrane</keyword>
<feature type="compositionally biased region" description="Basic and acidic residues" evidence="2">
    <location>
        <begin position="81"/>
        <end position="93"/>
    </location>
</feature>
<comment type="function">
    <text evidence="1">Mitochondrial intermembrane chaperone that participates in the import and insertion of some multi-pass transmembrane proteins into the mitochondrial inner membrane. Also required for the transfer of beta-barrel precursors from the TOM complex to the sorting and assembly machinery (SAM complex) of the outer membrane. Acts as a chaperone-like protein that protects the hydrophobic precursors from aggregation and guide them through the mitochondrial intermembrane space.</text>
</comment>
<feature type="region of interest" description="Disordered" evidence="2">
    <location>
        <begin position="74"/>
        <end position="93"/>
    </location>
</feature>
<dbReference type="GO" id="GO:0005743">
    <property type="term" value="C:mitochondrial inner membrane"/>
    <property type="evidence" value="ECO:0007669"/>
    <property type="project" value="UniProtKB-SubCell"/>
</dbReference>
<reference evidence="5" key="2">
    <citation type="submission" date="2015-08" db="UniProtKB">
        <authorList>
            <consortium name="WormBaseParasite"/>
        </authorList>
    </citation>
    <scope>IDENTIFICATION</scope>
</reference>
<organism evidence="4 5">
    <name type="scientific">Strongyloides venezuelensis</name>
    <name type="common">Threadworm</name>
    <dbReference type="NCBI Taxonomy" id="75913"/>
    <lineage>
        <taxon>Eukaryota</taxon>
        <taxon>Metazoa</taxon>
        <taxon>Ecdysozoa</taxon>
        <taxon>Nematoda</taxon>
        <taxon>Chromadorea</taxon>
        <taxon>Rhabditida</taxon>
        <taxon>Tylenchina</taxon>
        <taxon>Panagrolaimomorpha</taxon>
        <taxon>Strongyloidoidea</taxon>
        <taxon>Strongyloididae</taxon>
        <taxon>Strongyloides</taxon>
    </lineage>
</organism>
<dbReference type="Proteomes" id="UP000035680">
    <property type="component" value="Unassembled WGS sequence"/>
</dbReference>
<dbReference type="AlphaFoldDB" id="A0A0K0FXK9"/>
<dbReference type="Gene3D" id="1.10.287.810">
    <property type="entry name" value="Mitochondrial import inner membrane translocase subunit tim13 like domains"/>
    <property type="match status" value="1"/>
</dbReference>
<keyword evidence="1" id="KW-1015">Disulfide bond</keyword>
<dbReference type="WBParaSite" id="SVE_1718500.1">
    <property type="protein sequence ID" value="SVE_1718500.1"/>
    <property type="gene ID" value="SVE_1718500"/>
</dbReference>
<comment type="subcellular location">
    <subcellularLocation>
        <location evidence="1">Mitochondrion inner membrane</location>
        <topology evidence="1">Peripheral membrane protein</topology>
        <orientation evidence="1">Intermembrane side</orientation>
    </subcellularLocation>
</comment>
<evidence type="ECO:0000313" key="5">
    <source>
        <dbReference type="WBParaSite" id="SVE_1718500.1"/>
    </source>
</evidence>
<comment type="subunit">
    <text evidence="1">Heterohexamer.</text>
</comment>
<keyword evidence="1" id="KW-0653">Protein transport</keyword>
<dbReference type="InterPro" id="IPR035427">
    <property type="entry name" value="Tim10-like_dom_sf"/>
</dbReference>
<dbReference type="SUPFAM" id="SSF144122">
    <property type="entry name" value="Tim10-like"/>
    <property type="match status" value="1"/>
</dbReference>
<dbReference type="STRING" id="75913.A0A0K0FXK9"/>
<keyword evidence="1" id="KW-0143">Chaperone</keyword>
<sequence>MDPSVSGFIQELQAETEKAKLIEQVHTLTERCWNICFQDNRFPSKMDAKNERCLDNCVNRFIDASVLILGHLQGHNSGNHVQKEPETKKSSWW</sequence>
<keyword evidence="1" id="KW-0496">Mitochondrion</keyword>
<dbReference type="Pfam" id="PF02953">
    <property type="entry name" value="zf-Tim10_DDP"/>
    <property type="match status" value="1"/>
</dbReference>
<proteinExistence type="inferred from homology"/>
<comment type="domain">
    <text evidence="1">The twin CX3C motif contains 4 conserved Cys residues that form 2 disulfide bonds in the mitochondrial intermembrane space.</text>
</comment>
<evidence type="ECO:0000313" key="4">
    <source>
        <dbReference type="Proteomes" id="UP000035680"/>
    </source>
</evidence>
<evidence type="ECO:0000256" key="2">
    <source>
        <dbReference type="SAM" id="MobiDB-lite"/>
    </source>
</evidence>
<name>A0A0K0FXK9_STRVS</name>
<evidence type="ECO:0000256" key="1">
    <source>
        <dbReference type="RuleBase" id="RU367043"/>
    </source>
</evidence>
<evidence type="ECO:0000259" key="3">
    <source>
        <dbReference type="Pfam" id="PF02953"/>
    </source>
</evidence>
<dbReference type="InterPro" id="IPR004217">
    <property type="entry name" value="Tim10-like"/>
</dbReference>
<comment type="similarity">
    <text evidence="1">Belongs to the small Tim family.</text>
</comment>
<keyword evidence="4" id="KW-1185">Reference proteome</keyword>
<keyword evidence="1" id="KW-0999">Mitochondrion inner membrane</keyword>
<accession>A0A0K0FXK9</accession>
<dbReference type="GO" id="GO:0015031">
    <property type="term" value="P:protein transport"/>
    <property type="evidence" value="ECO:0007669"/>
    <property type="project" value="UniProtKB-KW"/>
</dbReference>
<protein>
    <recommendedName>
        <fullName evidence="1">Mitochondrial import inner membrane translocase subunit</fullName>
    </recommendedName>
</protein>
<feature type="domain" description="Tim10-like" evidence="3">
    <location>
        <begin position="10"/>
        <end position="73"/>
    </location>
</feature>
<keyword evidence="1" id="KW-0813">Transport</keyword>